<dbReference type="PANTHER" id="PTHR38768">
    <property type="entry name" value="UPF0502 PROTEIN YCEH"/>
    <property type="match status" value="1"/>
</dbReference>
<reference evidence="2 3" key="1">
    <citation type="submission" date="2019-02" db="EMBL/GenBank/DDBJ databases">
        <title>Deep-cultivation of Planctomycetes and their phenomic and genomic characterization uncovers novel biology.</title>
        <authorList>
            <person name="Wiegand S."/>
            <person name="Jogler M."/>
            <person name="Boedeker C."/>
            <person name="Pinto D."/>
            <person name="Vollmers J."/>
            <person name="Rivas-Marin E."/>
            <person name="Kohn T."/>
            <person name="Peeters S.H."/>
            <person name="Heuer A."/>
            <person name="Rast P."/>
            <person name="Oberbeckmann S."/>
            <person name="Bunk B."/>
            <person name="Jeske O."/>
            <person name="Meyerdierks A."/>
            <person name="Storesund J.E."/>
            <person name="Kallscheuer N."/>
            <person name="Luecker S."/>
            <person name="Lage O.M."/>
            <person name="Pohl T."/>
            <person name="Merkel B.J."/>
            <person name="Hornburger P."/>
            <person name="Mueller R.-W."/>
            <person name="Bruemmer F."/>
            <person name="Labrenz M."/>
            <person name="Spormann A.M."/>
            <person name="Op den Camp H."/>
            <person name="Overmann J."/>
            <person name="Amann R."/>
            <person name="Jetten M.S.M."/>
            <person name="Mascher T."/>
            <person name="Medema M.H."/>
            <person name="Devos D.P."/>
            <person name="Kaster A.-K."/>
            <person name="Ovreas L."/>
            <person name="Rohde M."/>
            <person name="Galperin M.Y."/>
            <person name="Jogler C."/>
        </authorList>
    </citation>
    <scope>NUCLEOTIDE SEQUENCE [LARGE SCALE GENOMIC DNA]</scope>
    <source>
        <strain evidence="2 3">Pla85_3_4</strain>
    </source>
</reference>
<proteinExistence type="predicted"/>
<dbReference type="InterPro" id="IPR007432">
    <property type="entry name" value="DUF480"/>
</dbReference>
<accession>A0A518E0D9</accession>
<sequence>MTDPSSPADDGPQVNWRPLSSRERRVLGVLVEKAKTTPDAYPLTLNALTNGCNQKSNRSPQMELSPEEVEDTLDSLRAVGAVAEIQGAGRVAKFRHHLYEWLGIERLEVAVITELLLRGEQSVGDLRARASRMEKIASLAELQTVLDSLKQKNLLLELSSEGRGQYVTHNLYKQRELDELKSRFEAFLATEARTASEGPSRSSSSSSSSTSKELEALRSEVAELRTLVAELQTTVNNLAAQLE</sequence>
<dbReference type="Gene3D" id="1.10.10.10">
    <property type="entry name" value="Winged helix-like DNA-binding domain superfamily/Winged helix DNA-binding domain"/>
    <property type="match status" value="2"/>
</dbReference>
<dbReference type="InterPro" id="IPR036390">
    <property type="entry name" value="WH_DNA-bd_sf"/>
</dbReference>
<name>A0A518E0D9_9BACT</name>
<dbReference type="EMBL" id="CP036433">
    <property type="protein sequence ID" value="QDU97552.1"/>
    <property type="molecule type" value="Genomic_DNA"/>
</dbReference>
<dbReference type="PANTHER" id="PTHR38768:SF1">
    <property type="entry name" value="UPF0502 PROTEIN YCEH"/>
    <property type="match status" value="1"/>
</dbReference>
<dbReference type="Pfam" id="PF04337">
    <property type="entry name" value="DUF480"/>
    <property type="match status" value="1"/>
</dbReference>
<organism evidence="2 3">
    <name type="scientific">Lignipirellula cremea</name>
    <dbReference type="NCBI Taxonomy" id="2528010"/>
    <lineage>
        <taxon>Bacteria</taxon>
        <taxon>Pseudomonadati</taxon>
        <taxon>Planctomycetota</taxon>
        <taxon>Planctomycetia</taxon>
        <taxon>Pirellulales</taxon>
        <taxon>Pirellulaceae</taxon>
        <taxon>Lignipirellula</taxon>
    </lineage>
</organism>
<evidence type="ECO:0000313" key="2">
    <source>
        <dbReference type="EMBL" id="QDU97552.1"/>
    </source>
</evidence>
<dbReference type="AlphaFoldDB" id="A0A518E0D9"/>
<dbReference type="OrthoDB" id="9784785at2"/>
<dbReference type="RefSeq" id="WP_145056318.1">
    <property type="nucleotide sequence ID" value="NZ_CP036433.1"/>
</dbReference>
<evidence type="ECO:0000313" key="3">
    <source>
        <dbReference type="Proteomes" id="UP000317648"/>
    </source>
</evidence>
<dbReference type="Proteomes" id="UP000317648">
    <property type="component" value="Chromosome"/>
</dbReference>
<dbReference type="KEGG" id="lcre:Pla8534_54000"/>
<feature type="compositionally biased region" description="Low complexity" evidence="1">
    <location>
        <begin position="200"/>
        <end position="211"/>
    </location>
</feature>
<gene>
    <name evidence="2" type="ORF">Pla8534_54000</name>
</gene>
<keyword evidence="3" id="KW-1185">Reference proteome</keyword>
<dbReference type="InterPro" id="IPR036388">
    <property type="entry name" value="WH-like_DNA-bd_sf"/>
</dbReference>
<protein>
    <submittedName>
        <fullName evidence="2">Uncharacterized protein</fullName>
    </submittedName>
</protein>
<dbReference type="SUPFAM" id="SSF46785">
    <property type="entry name" value="Winged helix' DNA-binding domain"/>
    <property type="match status" value="2"/>
</dbReference>
<feature type="region of interest" description="Disordered" evidence="1">
    <location>
        <begin position="195"/>
        <end position="215"/>
    </location>
</feature>
<evidence type="ECO:0000256" key="1">
    <source>
        <dbReference type="SAM" id="MobiDB-lite"/>
    </source>
</evidence>